<protein>
    <submittedName>
        <fullName evidence="1">Uncharacterized protein</fullName>
    </submittedName>
</protein>
<dbReference type="RefSeq" id="WP_201311571.1">
    <property type="nucleotide sequence ID" value="NZ_BLYI01000047.1"/>
</dbReference>
<keyword evidence="2" id="KW-1185">Reference proteome</keyword>
<reference evidence="1" key="1">
    <citation type="submission" date="2020-06" db="EMBL/GenBank/DDBJ databases">
        <title>Characterization of fructooligosaccharide metabolism and fructooligosaccharide-degrading enzymes in human commensal butyrate producers.</title>
        <authorList>
            <person name="Tanno H."/>
            <person name="Fujii T."/>
            <person name="Hirano K."/>
            <person name="Maeno S."/>
            <person name="Tonozuka T."/>
            <person name="Sakamoto M."/>
            <person name="Ohkuma M."/>
            <person name="Tochio T."/>
            <person name="Endo A."/>
        </authorList>
    </citation>
    <scope>NUCLEOTIDE SEQUENCE</scope>
    <source>
        <strain evidence="1">JCM 17466</strain>
    </source>
</reference>
<dbReference type="Proteomes" id="UP000613208">
    <property type="component" value="Unassembled WGS sequence"/>
</dbReference>
<accession>A0A916VDN7</accession>
<proteinExistence type="predicted"/>
<evidence type="ECO:0000313" key="2">
    <source>
        <dbReference type="Proteomes" id="UP000613208"/>
    </source>
</evidence>
<name>A0A916VDN7_9FIRM</name>
<gene>
    <name evidence="1" type="ORF">ANBU17_22280</name>
</gene>
<dbReference type="EMBL" id="BLYI01000047">
    <property type="protein sequence ID" value="GFO85881.1"/>
    <property type="molecule type" value="Genomic_DNA"/>
</dbReference>
<organism evidence="1 2">
    <name type="scientific">Anaerostipes butyraticus</name>
    <dbReference type="NCBI Taxonomy" id="645466"/>
    <lineage>
        <taxon>Bacteria</taxon>
        <taxon>Bacillati</taxon>
        <taxon>Bacillota</taxon>
        <taxon>Clostridia</taxon>
        <taxon>Lachnospirales</taxon>
        <taxon>Lachnospiraceae</taxon>
        <taxon>Anaerostipes</taxon>
    </lineage>
</organism>
<evidence type="ECO:0000313" key="1">
    <source>
        <dbReference type="EMBL" id="GFO85881.1"/>
    </source>
</evidence>
<dbReference type="AlphaFoldDB" id="A0A916VDN7"/>
<comment type="caution">
    <text evidence="1">The sequence shown here is derived from an EMBL/GenBank/DDBJ whole genome shotgun (WGS) entry which is preliminary data.</text>
</comment>
<sequence>MKKAYKTPTACAEEFMPNEYVAVCWSVGCKNNTTYHNHNSNAPYGNRWTVEEGPYDRPFSHDGDCRNASNNYFRGNADGSNLSFVYEDSHDQGNLSGGLDRWVDNGDGVVGSGDVIYWHTSNGSRTWNHWGYVQTADSAHPNRS</sequence>